<evidence type="ECO:0000313" key="3">
    <source>
        <dbReference type="Proteomes" id="UP001143372"/>
    </source>
</evidence>
<sequence length="177" mass="18207">MTSLHNAIIAGVSALGLGAATLPAEAASPSSGKTIAGVNYSDIQPVAFRGGHGGGHGWGGGGGRGWGGGHYAGRGWGGGGRHWGGGGWGGPRYGYYRGYRHHNYGGYAAAGIVGLAAGAALAGPYGYGYDDDYYDRGGYGGRYGYSRAYYGGAECQVITRGRDYNGRPVRVIRYRPC</sequence>
<name>A0A9W6J4D8_9HYPH</name>
<organism evidence="2 3">
    <name type="scientific">Hansschlegelia plantiphila</name>
    <dbReference type="NCBI Taxonomy" id="374655"/>
    <lineage>
        <taxon>Bacteria</taxon>
        <taxon>Pseudomonadati</taxon>
        <taxon>Pseudomonadota</taxon>
        <taxon>Alphaproteobacteria</taxon>
        <taxon>Hyphomicrobiales</taxon>
        <taxon>Methylopilaceae</taxon>
        <taxon>Hansschlegelia</taxon>
    </lineage>
</organism>
<comment type="caution">
    <text evidence="2">The sequence shown here is derived from an EMBL/GenBank/DDBJ whole genome shotgun (WGS) entry which is preliminary data.</text>
</comment>
<keyword evidence="1" id="KW-0732">Signal</keyword>
<feature type="signal peptide" evidence="1">
    <location>
        <begin position="1"/>
        <end position="26"/>
    </location>
</feature>
<dbReference type="AlphaFoldDB" id="A0A9W6J4D8"/>
<accession>A0A9W6J4D8</accession>
<dbReference type="EMBL" id="BSFI01000022">
    <property type="protein sequence ID" value="GLK69573.1"/>
    <property type="molecule type" value="Genomic_DNA"/>
</dbReference>
<reference evidence="2" key="2">
    <citation type="submission" date="2023-01" db="EMBL/GenBank/DDBJ databases">
        <authorList>
            <person name="Sun Q."/>
            <person name="Evtushenko L."/>
        </authorList>
    </citation>
    <scope>NUCLEOTIDE SEQUENCE</scope>
    <source>
        <strain evidence="2">VKM B-2347</strain>
    </source>
</reference>
<dbReference type="Proteomes" id="UP001143372">
    <property type="component" value="Unassembled WGS sequence"/>
</dbReference>
<reference evidence="2" key="1">
    <citation type="journal article" date="2014" name="Int. J. Syst. Evol. Microbiol.">
        <title>Complete genome sequence of Corynebacterium casei LMG S-19264T (=DSM 44701T), isolated from a smear-ripened cheese.</title>
        <authorList>
            <consortium name="US DOE Joint Genome Institute (JGI-PGF)"/>
            <person name="Walter F."/>
            <person name="Albersmeier A."/>
            <person name="Kalinowski J."/>
            <person name="Ruckert C."/>
        </authorList>
    </citation>
    <scope>NUCLEOTIDE SEQUENCE</scope>
    <source>
        <strain evidence="2">VKM B-2347</strain>
    </source>
</reference>
<evidence type="ECO:0000313" key="2">
    <source>
        <dbReference type="EMBL" id="GLK69573.1"/>
    </source>
</evidence>
<gene>
    <name evidence="2" type="ORF">GCM10008179_32110</name>
</gene>
<dbReference type="RefSeq" id="WP_271169791.1">
    <property type="nucleotide sequence ID" value="NZ_BSFI01000022.1"/>
</dbReference>
<keyword evidence="3" id="KW-1185">Reference proteome</keyword>
<evidence type="ECO:0008006" key="4">
    <source>
        <dbReference type="Google" id="ProtNLM"/>
    </source>
</evidence>
<proteinExistence type="predicted"/>
<evidence type="ECO:0000256" key="1">
    <source>
        <dbReference type="SAM" id="SignalP"/>
    </source>
</evidence>
<protein>
    <recommendedName>
        <fullName evidence="4">BA14K family protein</fullName>
    </recommendedName>
</protein>
<feature type="chain" id="PRO_5040990765" description="BA14K family protein" evidence="1">
    <location>
        <begin position="27"/>
        <end position="177"/>
    </location>
</feature>